<keyword evidence="9" id="KW-0119">Carbohydrate metabolism</keyword>
<evidence type="ECO:0000256" key="5">
    <source>
        <dbReference type="ARBA" id="ARBA00004947"/>
    </source>
</evidence>
<feature type="non-terminal residue" evidence="11">
    <location>
        <position position="381"/>
    </location>
</feature>
<dbReference type="GO" id="GO:0033499">
    <property type="term" value="P:galactose catabolic process via UDP-galactose, Leloir pathway"/>
    <property type="evidence" value="ECO:0007669"/>
    <property type="project" value="TreeGrafter"/>
</dbReference>
<evidence type="ECO:0000256" key="4">
    <source>
        <dbReference type="ARBA" id="ARBA00002760"/>
    </source>
</evidence>
<protein>
    <recommendedName>
        <fullName evidence="9">UDP-glucose 4-epimerase</fullName>
        <ecNumber evidence="9">5.1.3.2</ecNumber>
    </recommendedName>
</protein>
<comment type="catalytic activity">
    <reaction evidence="1">
        <text>UDP-N-acetyl-alpha-D-glucosamine = UDP-N-acetyl-alpha-D-galactosamine</text>
        <dbReference type="Rhea" id="RHEA:20517"/>
        <dbReference type="ChEBI" id="CHEBI:57705"/>
        <dbReference type="ChEBI" id="CHEBI:67138"/>
        <dbReference type="EC" id="5.1.3.7"/>
    </reaction>
</comment>
<dbReference type="EMBL" id="NCKU01003559">
    <property type="protein sequence ID" value="RWS07294.1"/>
    <property type="molecule type" value="Genomic_DNA"/>
</dbReference>
<dbReference type="CDD" id="cd05247">
    <property type="entry name" value="UDP_G4E_1_SDR_e"/>
    <property type="match status" value="1"/>
</dbReference>
<dbReference type="InterPro" id="IPR005886">
    <property type="entry name" value="UDP_G4E"/>
</dbReference>
<comment type="catalytic activity">
    <reaction evidence="2 9">
        <text>UDP-alpha-D-glucose = UDP-alpha-D-galactose</text>
        <dbReference type="Rhea" id="RHEA:22168"/>
        <dbReference type="ChEBI" id="CHEBI:58885"/>
        <dbReference type="ChEBI" id="CHEBI:66914"/>
        <dbReference type="EC" id="5.1.3.2"/>
    </reaction>
</comment>
<keyword evidence="8 9" id="KW-0413">Isomerase</keyword>
<name>A0A3S3RX13_9ACAR</name>
<organism evidence="11 12">
    <name type="scientific">Dinothrombium tinctorium</name>
    <dbReference type="NCBI Taxonomy" id="1965070"/>
    <lineage>
        <taxon>Eukaryota</taxon>
        <taxon>Metazoa</taxon>
        <taxon>Ecdysozoa</taxon>
        <taxon>Arthropoda</taxon>
        <taxon>Chelicerata</taxon>
        <taxon>Arachnida</taxon>
        <taxon>Acari</taxon>
        <taxon>Acariformes</taxon>
        <taxon>Trombidiformes</taxon>
        <taxon>Prostigmata</taxon>
        <taxon>Anystina</taxon>
        <taxon>Parasitengona</taxon>
        <taxon>Trombidioidea</taxon>
        <taxon>Trombidiidae</taxon>
        <taxon>Dinothrombium</taxon>
    </lineage>
</organism>
<dbReference type="Pfam" id="PF16363">
    <property type="entry name" value="GDP_Man_Dehyd"/>
    <property type="match status" value="1"/>
</dbReference>
<evidence type="ECO:0000256" key="6">
    <source>
        <dbReference type="ARBA" id="ARBA00023027"/>
    </source>
</evidence>
<evidence type="ECO:0000256" key="2">
    <source>
        <dbReference type="ARBA" id="ARBA00000083"/>
    </source>
</evidence>
<comment type="subunit">
    <text evidence="9">Homodimer.</text>
</comment>
<evidence type="ECO:0000313" key="11">
    <source>
        <dbReference type="EMBL" id="RWS07294.1"/>
    </source>
</evidence>
<dbReference type="InterPro" id="IPR016040">
    <property type="entry name" value="NAD(P)-bd_dom"/>
</dbReference>
<dbReference type="PANTHER" id="PTHR43725">
    <property type="entry name" value="UDP-GLUCOSE 4-EPIMERASE"/>
    <property type="match status" value="1"/>
</dbReference>
<feature type="domain" description="NAD(P)-binding" evidence="10">
    <location>
        <begin position="7"/>
        <end position="338"/>
    </location>
</feature>
<accession>A0A3S3RX13</accession>
<dbReference type="STRING" id="1965070.A0A3S3RX13"/>
<evidence type="ECO:0000256" key="8">
    <source>
        <dbReference type="ARBA" id="ARBA00023235"/>
    </source>
</evidence>
<gene>
    <name evidence="11" type="ORF">B4U79_03191</name>
</gene>
<dbReference type="Gene3D" id="3.90.25.10">
    <property type="entry name" value="UDP-galactose 4-epimerase, domain 1"/>
    <property type="match status" value="1"/>
</dbReference>
<proteinExistence type="inferred from homology"/>
<evidence type="ECO:0000256" key="3">
    <source>
        <dbReference type="ARBA" id="ARBA00001911"/>
    </source>
</evidence>
<dbReference type="GO" id="GO:0005829">
    <property type="term" value="C:cytosol"/>
    <property type="evidence" value="ECO:0007669"/>
    <property type="project" value="TreeGrafter"/>
</dbReference>
<keyword evidence="12" id="KW-1185">Reference proteome</keyword>
<dbReference type="PANTHER" id="PTHR43725:SF47">
    <property type="entry name" value="UDP-GLUCOSE 4-EPIMERASE"/>
    <property type="match status" value="1"/>
</dbReference>
<dbReference type="SUPFAM" id="SSF51735">
    <property type="entry name" value="NAD(P)-binding Rossmann-fold domains"/>
    <property type="match status" value="1"/>
</dbReference>
<evidence type="ECO:0000313" key="12">
    <source>
        <dbReference type="Proteomes" id="UP000285301"/>
    </source>
</evidence>
<reference evidence="11 12" key="1">
    <citation type="journal article" date="2018" name="Gigascience">
        <title>Genomes of trombidid mites reveal novel predicted allergens and laterally-transferred genes associated with secondary metabolism.</title>
        <authorList>
            <person name="Dong X."/>
            <person name="Chaisiri K."/>
            <person name="Xia D."/>
            <person name="Armstrong S.D."/>
            <person name="Fang Y."/>
            <person name="Donnelly M.J."/>
            <person name="Kadowaki T."/>
            <person name="McGarry J.W."/>
            <person name="Darby A.C."/>
            <person name="Makepeace B.L."/>
        </authorList>
    </citation>
    <scope>NUCLEOTIDE SEQUENCE [LARGE SCALE GENOMIC DNA]</scope>
    <source>
        <strain evidence="11">UoL-WK</strain>
    </source>
</reference>
<keyword evidence="7" id="KW-0299">Galactose metabolism</keyword>
<evidence type="ECO:0000256" key="7">
    <source>
        <dbReference type="ARBA" id="ARBA00023144"/>
    </source>
</evidence>
<dbReference type="Gene3D" id="3.40.50.720">
    <property type="entry name" value="NAD(P)-binding Rossmann-like Domain"/>
    <property type="match status" value="1"/>
</dbReference>
<dbReference type="GO" id="GO:0003974">
    <property type="term" value="F:UDP-N-acetylglucosamine 4-epimerase activity"/>
    <property type="evidence" value="ECO:0007669"/>
    <property type="project" value="UniProtKB-EC"/>
</dbReference>
<dbReference type="InterPro" id="IPR036291">
    <property type="entry name" value="NAD(P)-bd_dom_sf"/>
</dbReference>
<evidence type="ECO:0000256" key="1">
    <source>
        <dbReference type="ARBA" id="ARBA00000014"/>
    </source>
</evidence>
<comment type="pathway">
    <text evidence="5 9">Carbohydrate metabolism; galactose metabolism.</text>
</comment>
<dbReference type="NCBIfam" id="NF007956">
    <property type="entry name" value="PRK10675.1"/>
    <property type="match status" value="1"/>
</dbReference>
<comment type="similarity">
    <text evidence="9">Belongs to the NAD(P)-dependent epimerase/dehydratase family.</text>
</comment>
<sequence>MAKSVCVTGGAGFVGSHTVYELLVAGYEVVVIDNLSNAVCNEINQNSLPESLKRVEQLSKRKLSRFYNSDLLDEKAIDYIFSKHRFEAVIHFAALKAVGESCRIPLSYYRNNVSGTINLLEVMKKHQVKKIVFSSSSTVYGNPMYLPIDESHPTGNNLTNPYGRTKYFIEQILNDVANSEQSWCVVHLRYFNPVGAHESGEIGEDPRGIPNNLMPYVSQVAVGRLPYLSVYGNDFNTVDGTGVRDYIHIMDLAKGHVMALDKMLEDNWNGVHVFNLGTGRGYSVLEVVEAFKRATGVNIPYKIVGRRLGDIDANYANANKAFEIFGWKANYTIDDMCTHAWKWQSKYPYGFTTNIDDGERSNCSVKSINSNGHANGVCGEN</sequence>
<evidence type="ECO:0000256" key="9">
    <source>
        <dbReference type="RuleBase" id="RU366046"/>
    </source>
</evidence>
<dbReference type="OrthoDB" id="9402762at2759"/>
<dbReference type="EC" id="5.1.3.2" evidence="9"/>
<dbReference type="Proteomes" id="UP000285301">
    <property type="component" value="Unassembled WGS sequence"/>
</dbReference>
<comment type="function">
    <text evidence="4">Catalyzes two distinct but analogous reactions: the reversible epimerization of UDP-glucose to UDP-galactose and the reversible epimerization of UDP-N-acetylglucosamine to UDP-N-acetylgalactosamine. The reaction with UDP-Gal plays a critical role in the Leloir pathway of galactose catabolism in which galactose is converted to the glycolytic intermediate glucose 6-phosphate. It contributes to the catabolism of dietary galactose and enables the endogenous biosynthesis of both UDP-Gal and UDP-GalNAc when exogenous sources are limited. Both UDP-sugar interconversions are important in the synthesis of glycoproteins and glycolipids.</text>
</comment>
<comment type="caution">
    <text evidence="11">The sequence shown here is derived from an EMBL/GenBank/DDBJ whole genome shotgun (WGS) entry which is preliminary data.</text>
</comment>
<dbReference type="NCBIfam" id="TIGR01179">
    <property type="entry name" value="galE"/>
    <property type="match status" value="1"/>
</dbReference>
<keyword evidence="6 9" id="KW-0520">NAD</keyword>
<evidence type="ECO:0000259" key="10">
    <source>
        <dbReference type="Pfam" id="PF16363"/>
    </source>
</evidence>
<dbReference type="AlphaFoldDB" id="A0A3S3RX13"/>
<dbReference type="GO" id="GO:0003978">
    <property type="term" value="F:UDP-glucose 4-epimerase activity"/>
    <property type="evidence" value="ECO:0007669"/>
    <property type="project" value="UniProtKB-UniRule"/>
</dbReference>
<dbReference type="UniPathway" id="UPA00214"/>
<comment type="cofactor">
    <cofactor evidence="3 9">
        <name>NAD(+)</name>
        <dbReference type="ChEBI" id="CHEBI:57540"/>
    </cofactor>
</comment>